<feature type="compositionally biased region" description="Low complexity" evidence="1">
    <location>
        <begin position="500"/>
        <end position="510"/>
    </location>
</feature>
<proteinExistence type="predicted"/>
<reference evidence="2" key="1">
    <citation type="submission" date="2021-07" db="EMBL/GenBank/DDBJ databases">
        <authorList>
            <person name="Durling M."/>
        </authorList>
    </citation>
    <scope>NUCLEOTIDE SEQUENCE</scope>
</reference>
<feature type="compositionally biased region" description="Gly residues" evidence="1">
    <location>
        <begin position="556"/>
        <end position="573"/>
    </location>
</feature>
<dbReference type="InterPro" id="IPR032710">
    <property type="entry name" value="NTF2-like_dom_sf"/>
</dbReference>
<dbReference type="SUPFAM" id="SSF54427">
    <property type="entry name" value="NTF2-like"/>
    <property type="match status" value="1"/>
</dbReference>
<feature type="compositionally biased region" description="Gly residues" evidence="1">
    <location>
        <begin position="613"/>
        <end position="630"/>
    </location>
</feature>
<evidence type="ECO:0000313" key="3">
    <source>
        <dbReference type="Proteomes" id="UP000696280"/>
    </source>
</evidence>
<sequence length="675" mass="72999">MTLQTVYQQFLATNDASLLATDASLHYITTLTTVNGAGAIGKHLSGQLYELKKKEEKVLDAVESSNALVVEVHTTIEFLTGGGAYLPGLDDNFLADRTVTFPVIHIVTFDADRKITQVRQNWDQGSLLKLIDVIGKSGRNWPIHDGKDQIKLIVNSTKSAGKTSTGTSNANELPIRPRGNSNNVTGDPHASLALFAPREKYPQADNVIAPKSSSRPPPREYSELFVGGDEDGSPPPKSSSHARSESPSKAYVKSGANKNYAPSRLFDVDTVEEEDVAPLVAEGQNGNRQFYRPNPKRYEHFDMTDGDVEEPVEDKNHKPLKGVASEKHNSQWNFDDFNTPQKVVPGKVLRTNDVRHWGNSDDEVEDSPVKVKKVSKPRKDAEPHFEFDDAGTPAGAKRTINRPRGKGQNDGLGIYKNNLYDDENGGSAGGAAFDKGNTLANVKDRRKDFDPHFAMTDESPVSTPTAERIPDHRAKAVKMMDANWDTYDQSPNQKENIPMSKASKSSSGKAPLSEASNTMSHRNDTHVGIALGGNGMGGKKGTTRQWGFGDESDGETTGGGGIMTAGNGMGGKKGTSRQWGFGDDSEPEETAQVSKPSKYKTGRTQSRQSDGETTGGGGIMTAGNGMGGKKGTSRQWGFGDDSDPEETAQASKPSKYKTGKTQGRQQATGGDFWDF</sequence>
<feature type="region of interest" description="Disordered" evidence="1">
    <location>
        <begin position="483"/>
        <end position="675"/>
    </location>
</feature>
<feature type="region of interest" description="Disordered" evidence="1">
    <location>
        <begin position="207"/>
        <end position="256"/>
    </location>
</feature>
<feature type="region of interest" description="Disordered" evidence="1">
    <location>
        <begin position="323"/>
        <end position="412"/>
    </location>
</feature>
<feature type="compositionally biased region" description="Basic and acidic residues" evidence="1">
    <location>
        <begin position="350"/>
        <end position="359"/>
    </location>
</feature>
<evidence type="ECO:0000256" key="1">
    <source>
        <dbReference type="SAM" id="MobiDB-lite"/>
    </source>
</evidence>
<feature type="compositionally biased region" description="Polar residues" evidence="1">
    <location>
        <begin position="659"/>
        <end position="668"/>
    </location>
</feature>
<organism evidence="2 3">
    <name type="scientific">Hymenoscyphus fraxineus</name>
    <dbReference type="NCBI Taxonomy" id="746836"/>
    <lineage>
        <taxon>Eukaryota</taxon>
        <taxon>Fungi</taxon>
        <taxon>Dikarya</taxon>
        <taxon>Ascomycota</taxon>
        <taxon>Pezizomycotina</taxon>
        <taxon>Leotiomycetes</taxon>
        <taxon>Helotiales</taxon>
        <taxon>Helotiaceae</taxon>
        <taxon>Hymenoscyphus</taxon>
    </lineage>
</organism>
<feature type="compositionally biased region" description="Polar residues" evidence="1">
    <location>
        <begin position="238"/>
        <end position="247"/>
    </location>
</feature>
<feature type="compositionally biased region" description="Gly residues" evidence="1">
    <location>
        <begin position="530"/>
        <end position="540"/>
    </location>
</feature>
<name>A0A9N9KS72_9HELO</name>
<feature type="compositionally biased region" description="Basic and acidic residues" evidence="1">
    <location>
        <begin position="377"/>
        <end position="387"/>
    </location>
</feature>
<evidence type="ECO:0000313" key="2">
    <source>
        <dbReference type="EMBL" id="CAG8952156.1"/>
    </source>
</evidence>
<accession>A0A9N9KS72</accession>
<feature type="region of interest" description="Disordered" evidence="1">
    <location>
        <begin position="277"/>
        <end position="302"/>
    </location>
</feature>
<protein>
    <recommendedName>
        <fullName evidence="4">NTF2 domain-containing protein</fullName>
    </recommendedName>
</protein>
<feature type="region of interest" description="Disordered" evidence="1">
    <location>
        <begin position="159"/>
        <end position="189"/>
    </location>
</feature>
<dbReference type="Gene3D" id="3.10.450.50">
    <property type="match status" value="1"/>
</dbReference>
<feature type="compositionally biased region" description="Low complexity" evidence="1">
    <location>
        <begin position="159"/>
        <end position="170"/>
    </location>
</feature>
<comment type="caution">
    <text evidence="2">The sequence shown here is derived from an EMBL/GenBank/DDBJ whole genome shotgun (WGS) entry which is preliminary data.</text>
</comment>
<evidence type="ECO:0008006" key="4">
    <source>
        <dbReference type="Google" id="ProtNLM"/>
    </source>
</evidence>
<feature type="region of interest" description="Disordered" evidence="1">
    <location>
        <begin position="451"/>
        <end position="470"/>
    </location>
</feature>
<gene>
    <name evidence="2" type="ORF">HYFRA_00000895</name>
</gene>
<dbReference type="OrthoDB" id="1162399at2759"/>
<keyword evidence="3" id="KW-1185">Reference proteome</keyword>
<feature type="compositionally biased region" description="Polar residues" evidence="1">
    <location>
        <begin position="486"/>
        <end position="495"/>
    </location>
</feature>
<dbReference type="EMBL" id="CAJVRL010000045">
    <property type="protein sequence ID" value="CAG8952156.1"/>
    <property type="molecule type" value="Genomic_DNA"/>
</dbReference>
<dbReference type="AlphaFoldDB" id="A0A9N9KS72"/>
<feature type="compositionally biased region" description="Polar residues" evidence="1">
    <location>
        <begin position="330"/>
        <end position="341"/>
    </location>
</feature>
<dbReference type="Proteomes" id="UP000696280">
    <property type="component" value="Unassembled WGS sequence"/>
</dbReference>